<keyword evidence="3" id="KW-1185">Reference proteome</keyword>
<gene>
    <name evidence="2" type="ORF">JFN93_25090</name>
</gene>
<dbReference type="Proteomes" id="UP000636888">
    <property type="component" value="Unassembled WGS sequence"/>
</dbReference>
<dbReference type="PANTHER" id="PTHR33937">
    <property type="entry name" value="IRON-MOLYBDENUM PROTEIN-RELATED-RELATED"/>
    <property type="match status" value="1"/>
</dbReference>
<name>A0A8J7M3I0_9BACT</name>
<accession>A0A8J7M3I0</accession>
<comment type="caution">
    <text evidence="2">The sequence shown here is derived from an EMBL/GenBank/DDBJ whole genome shotgun (WGS) entry which is preliminary data.</text>
</comment>
<dbReference type="Gene3D" id="3.30.420.130">
    <property type="entry name" value="Dinitrogenase iron-molybdenum cofactor biosynthesis domain"/>
    <property type="match status" value="1"/>
</dbReference>
<dbReference type="InterPro" id="IPR051840">
    <property type="entry name" value="NifX/NifY_domain"/>
</dbReference>
<dbReference type="CDD" id="cd00562">
    <property type="entry name" value="NifX_NifB"/>
    <property type="match status" value="1"/>
</dbReference>
<dbReference type="Pfam" id="PF02579">
    <property type="entry name" value="Nitro_FeMo-Co"/>
    <property type="match status" value="1"/>
</dbReference>
<organism evidence="2 3">
    <name type="scientific">Geomesophilobacter sediminis</name>
    <dbReference type="NCBI Taxonomy" id="2798584"/>
    <lineage>
        <taxon>Bacteria</taxon>
        <taxon>Pseudomonadati</taxon>
        <taxon>Thermodesulfobacteriota</taxon>
        <taxon>Desulfuromonadia</taxon>
        <taxon>Geobacterales</taxon>
        <taxon>Geobacteraceae</taxon>
        <taxon>Geomesophilobacter</taxon>
    </lineage>
</organism>
<proteinExistence type="predicted"/>
<dbReference type="SUPFAM" id="SSF53146">
    <property type="entry name" value="Nitrogenase accessory factor-like"/>
    <property type="match status" value="1"/>
</dbReference>
<dbReference type="InterPro" id="IPR036105">
    <property type="entry name" value="DiNase_FeMo-co_biosyn_sf"/>
</dbReference>
<evidence type="ECO:0000313" key="2">
    <source>
        <dbReference type="EMBL" id="MBJ6727997.1"/>
    </source>
</evidence>
<evidence type="ECO:0000313" key="3">
    <source>
        <dbReference type="Proteomes" id="UP000636888"/>
    </source>
</evidence>
<dbReference type="PANTHER" id="PTHR33937:SF2">
    <property type="entry name" value="DINITROGENASE IRON-MOLYBDENUM COFACTOR BIOSYNTHESIS DOMAIN-CONTAINING PROTEIN"/>
    <property type="match status" value="1"/>
</dbReference>
<evidence type="ECO:0000259" key="1">
    <source>
        <dbReference type="Pfam" id="PF02579"/>
    </source>
</evidence>
<feature type="domain" description="Dinitrogenase iron-molybdenum cofactor biosynthesis" evidence="1">
    <location>
        <begin position="10"/>
        <end position="104"/>
    </location>
</feature>
<reference evidence="2" key="1">
    <citation type="submission" date="2020-12" db="EMBL/GenBank/DDBJ databases">
        <title>Geomonas sp. Red875, isolated from river sediment.</title>
        <authorList>
            <person name="Xu Z."/>
            <person name="Zhang Z."/>
            <person name="Masuda Y."/>
            <person name="Itoh H."/>
            <person name="Senoo K."/>
        </authorList>
    </citation>
    <scope>NUCLEOTIDE SEQUENCE</scope>
    <source>
        <strain evidence="2">Red875</strain>
    </source>
</reference>
<dbReference type="RefSeq" id="WP_199387136.1">
    <property type="nucleotide sequence ID" value="NZ_JAEMHM010000036.1"/>
</dbReference>
<dbReference type="AlphaFoldDB" id="A0A8J7M3I0"/>
<sequence length="135" mass="14287">MVKVAVATTDGTTIDEHFGQASRFILYAVEEDGSYRELEAREIKHPPQDHARAHSADTTVEQLRDVDAVLASQIGPAAAANLAGRGIKSFALKGSVARALASYGKRHRLLDLEIPGVTGCAPRGASCGCREGGCR</sequence>
<dbReference type="InterPro" id="IPR003731">
    <property type="entry name" value="Di-Nase_FeMo-co_biosynth"/>
</dbReference>
<protein>
    <recommendedName>
        <fullName evidence="1">Dinitrogenase iron-molybdenum cofactor biosynthesis domain-containing protein</fullName>
    </recommendedName>
</protein>
<dbReference type="EMBL" id="JAEMHM010000036">
    <property type="protein sequence ID" value="MBJ6727997.1"/>
    <property type="molecule type" value="Genomic_DNA"/>
</dbReference>